<dbReference type="AlphaFoldDB" id="A0A931C4L6"/>
<feature type="domain" description="Carboxyltransferase" evidence="4">
    <location>
        <begin position="1"/>
        <end position="190"/>
    </location>
</feature>
<dbReference type="PANTHER" id="PTHR34698">
    <property type="entry name" value="5-OXOPROLINASE SUBUNIT B"/>
    <property type="match status" value="1"/>
</dbReference>
<name>A0A931C4L6_9ACTN</name>
<keyword evidence="6" id="KW-1185">Reference proteome</keyword>
<proteinExistence type="predicted"/>
<dbReference type="SUPFAM" id="SSF50891">
    <property type="entry name" value="Cyclophilin-like"/>
    <property type="match status" value="1"/>
</dbReference>
<dbReference type="SMART" id="SM00796">
    <property type="entry name" value="AHS1"/>
    <property type="match status" value="1"/>
</dbReference>
<keyword evidence="1" id="KW-0547">Nucleotide-binding</keyword>
<dbReference type="GO" id="GO:0005524">
    <property type="term" value="F:ATP binding"/>
    <property type="evidence" value="ECO:0007669"/>
    <property type="project" value="UniProtKB-KW"/>
</dbReference>
<dbReference type="Gene3D" id="3.30.1360.40">
    <property type="match status" value="1"/>
</dbReference>
<reference evidence="5" key="1">
    <citation type="submission" date="2020-11" db="EMBL/GenBank/DDBJ databases">
        <title>Isolation and identification of active actinomycetes.</title>
        <authorList>
            <person name="Sun X."/>
        </authorList>
    </citation>
    <scope>NUCLEOTIDE SEQUENCE</scope>
    <source>
        <strain evidence="5">NEAU-A11</strain>
    </source>
</reference>
<comment type="caution">
    <text evidence="5">The sequence shown here is derived from an EMBL/GenBank/DDBJ whole genome shotgun (WGS) entry which is preliminary data.</text>
</comment>
<keyword evidence="3" id="KW-0067">ATP-binding</keyword>
<organism evidence="5 6">
    <name type="scientific">Actinoplanes aureus</name>
    <dbReference type="NCBI Taxonomy" id="2792083"/>
    <lineage>
        <taxon>Bacteria</taxon>
        <taxon>Bacillati</taxon>
        <taxon>Actinomycetota</taxon>
        <taxon>Actinomycetes</taxon>
        <taxon>Micromonosporales</taxon>
        <taxon>Micromonosporaceae</taxon>
        <taxon>Actinoplanes</taxon>
    </lineage>
</organism>
<dbReference type="InterPro" id="IPR029000">
    <property type="entry name" value="Cyclophilin-like_dom_sf"/>
</dbReference>
<dbReference type="Gene3D" id="2.40.100.10">
    <property type="entry name" value="Cyclophilin-like"/>
    <property type="match status" value="1"/>
</dbReference>
<evidence type="ECO:0000256" key="3">
    <source>
        <dbReference type="ARBA" id="ARBA00022840"/>
    </source>
</evidence>
<dbReference type="PANTHER" id="PTHR34698:SF2">
    <property type="entry name" value="5-OXOPROLINASE SUBUNIT B"/>
    <property type="match status" value="1"/>
</dbReference>
<dbReference type="RefSeq" id="WP_196412318.1">
    <property type="nucleotide sequence ID" value="NZ_JADQTO010000002.1"/>
</dbReference>
<sequence>MKVRRVGAAALLIECSDPERVEAWRAELWRRRESGELRAAEIVPGARTVLIDGVAQQTATLLAGWEPAPGEARAEGELVEIPTEFDGADLAAVADLWQVSRDEAVRRLVDTPLTVAFCGFAPGFAYLRGLPEAWAVPRLAAPRPRVPAGAVALAGSYAGIYPTASPGGWQLVGRTDKNLFDVRRKQPALLSPGTRVHLVAS</sequence>
<evidence type="ECO:0000256" key="2">
    <source>
        <dbReference type="ARBA" id="ARBA00022801"/>
    </source>
</evidence>
<protein>
    <submittedName>
        <fullName evidence="5">Allophanate hydrolase subunit 1</fullName>
    </submittedName>
</protein>
<evidence type="ECO:0000313" key="5">
    <source>
        <dbReference type="EMBL" id="MBG0560497.1"/>
    </source>
</evidence>
<dbReference type="InterPro" id="IPR010016">
    <property type="entry name" value="PxpB"/>
</dbReference>
<accession>A0A931C4L6</accession>
<dbReference type="GO" id="GO:0016787">
    <property type="term" value="F:hydrolase activity"/>
    <property type="evidence" value="ECO:0007669"/>
    <property type="project" value="UniProtKB-KW"/>
</dbReference>
<keyword evidence="2 5" id="KW-0378">Hydrolase</keyword>
<evidence type="ECO:0000256" key="1">
    <source>
        <dbReference type="ARBA" id="ARBA00022741"/>
    </source>
</evidence>
<evidence type="ECO:0000313" key="6">
    <source>
        <dbReference type="Proteomes" id="UP000598146"/>
    </source>
</evidence>
<evidence type="ECO:0000259" key="4">
    <source>
        <dbReference type="SMART" id="SM00796"/>
    </source>
</evidence>
<gene>
    <name evidence="5" type="ORF">I4J89_03320</name>
</gene>
<dbReference type="EMBL" id="JADQTO010000002">
    <property type="protein sequence ID" value="MBG0560497.1"/>
    <property type="molecule type" value="Genomic_DNA"/>
</dbReference>
<dbReference type="Proteomes" id="UP000598146">
    <property type="component" value="Unassembled WGS sequence"/>
</dbReference>
<dbReference type="Pfam" id="PF02682">
    <property type="entry name" value="CT_C_D"/>
    <property type="match status" value="1"/>
</dbReference>
<dbReference type="InterPro" id="IPR003833">
    <property type="entry name" value="CT_C_D"/>
</dbReference>